<feature type="compositionally biased region" description="Low complexity" evidence="1">
    <location>
        <begin position="1"/>
        <end position="13"/>
    </location>
</feature>
<evidence type="ECO:0000256" key="1">
    <source>
        <dbReference type="SAM" id="MobiDB-lite"/>
    </source>
</evidence>
<evidence type="ECO:0000313" key="2">
    <source>
        <dbReference type="EMBL" id="KAI2646198.1"/>
    </source>
</evidence>
<dbReference type="Proteomes" id="UP000830375">
    <property type="component" value="Unassembled WGS sequence"/>
</dbReference>
<proteinExistence type="predicted"/>
<accession>A0ABQ8L960</accession>
<comment type="caution">
    <text evidence="2">The sequence shown here is derived from an EMBL/GenBank/DDBJ whole genome shotgun (WGS) entry which is preliminary data.</text>
</comment>
<dbReference type="EMBL" id="JACTAM010001709">
    <property type="protein sequence ID" value="KAI2646198.1"/>
    <property type="molecule type" value="Genomic_DNA"/>
</dbReference>
<keyword evidence="3" id="KW-1185">Reference proteome</keyword>
<organism evidence="2 3">
    <name type="scientific">Labeo rohita</name>
    <name type="common">Indian major carp</name>
    <name type="synonym">Cyprinus rohita</name>
    <dbReference type="NCBI Taxonomy" id="84645"/>
    <lineage>
        <taxon>Eukaryota</taxon>
        <taxon>Metazoa</taxon>
        <taxon>Chordata</taxon>
        <taxon>Craniata</taxon>
        <taxon>Vertebrata</taxon>
        <taxon>Euteleostomi</taxon>
        <taxon>Actinopterygii</taxon>
        <taxon>Neopterygii</taxon>
        <taxon>Teleostei</taxon>
        <taxon>Ostariophysi</taxon>
        <taxon>Cypriniformes</taxon>
        <taxon>Cyprinidae</taxon>
        <taxon>Labeoninae</taxon>
        <taxon>Labeonini</taxon>
        <taxon>Labeo</taxon>
    </lineage>
</organism>
<reference evidence="2 3" key="1">
    <citation type="submission" date="2022-01" db="EMBL/GenBank/DDBJ databases">
        <title>A high-quality chromosome-level genome assembly of rohu carp, Labeo rohita.</title>
        <authorList>
            <person name="Arick M.A. II"/>
            <person name="Hsu C.-Y."/>
            <person name="Magbanua Z."/>
            <person name="Pechanova O."/>
            <person name="Grover C."/>
            <person name="Miller E."/>
            <person name="Thrash A."/>
            <person name="Ezzel L."/>
            <person name="Alam S."/>
            <person name="Benzie J."/>
            <person name="Hamilton M."/>
            <person name="Karsi A."/>
            <person name="Lawrence M.L."/>
            <person name="Peterson D.G."/>
        </authorList>
    </citation>
    <scope>NUCLEOTIDE SEQUENCE [LARGE SCALE GENOMIC DNA]</scope>
    <source>
        <strain evidence="3">BAU-BD-2019</strain>
        <tissue evidence="2">Blood</tissue>
    </source>
</reference>
<protein>
    <submittedName>
        <fullName evidence="2">Phosphatidylinositol 4-kinase alpha</fullName>
    </submittedName>
</protein>
<sequence>MLSLKLSSAQQKSRGCQGSCSTVNHVCCRQRFNPGVSEKEATAFIVKFIQDCFLSTMNKTYDMIQYSQNQIPY</sequence>
<name>A0ABQ8L960_LABRO</name>
<feature type="region of interest" description="Disordered" evidence="1">
    <location>
        <begin position="1"/>
        <end position="20"/>
    </location>
</feature>
<gene>
    <name evidence="2" type="ORF">H4Q32_023941</name>
</gene>
<evidence type="ECO:0000313" key="3">
    <source>
        <dbReference type="Proteomes" id="UP000830375"/>
    </source>
</evidence>